<evidence type="ECO:0000313" key="1">
    <source>
        <dbReference type="EMBL" id="KAK0057471.1"/>
    </source>
</evidence>
<name>A0AAD8FBL1_BIOPF</name>
<organism evidence="1 2">
    <name type="scientific">Biomphalaria pfeifferi</name>
    <name type="common">Bloodfluke planorb</name>
    <name type="synonym">Freshwater snail</name>
    <dbReference type="NCBI Taxonomy" id="112525"/>
    <lineage>
        <taxon>Eukaryota</taxon>
        <taxon>Metazoa</taxon>
        <taxon>Spiralia</taxon>
        <taxon>Lophotrochozoa</taxon>
        <taxon>Mollusca</taxon>
        <taxon>Gastropoda</taxon>
        <taxon>Heterobranchia</taxon>
        <taxon>Euthyneura</taxon>
        <taxon>Panpulmonata</taxon>
        <taxon>Hygrophila</taxon>
        <taxon>Lymnaeoidea</taxon>
        <taxon>Planorbidae</taxon>
        <taxon>Biomphalaria</taxon>
    </lineage>
</organism>
<dbReference type="Proteomes" id="UP001233172">
    <property type="component" value="Unassembled WGS sequence"/>
</dbReference>
<protein>
    <submittedName>
        <fullName evidence="1">Uncharacterized protein</fullName>
    </submittedName>
</protein>
<evidence type="ECO:0000313" key="2">
    <source>
        <dbReference type="Proteomes" id="UP001233172"/>
    </source>
</evidence>
<proteinExistence type="predicted"/>
<reference evidence="1" key="2">
    <citation type="submission" date="2023-04" db="EMBL/GenBank/DDBJ databases">
        <authorList>
            <person name="Bu L."/>
            <person name="Lu L."/>
            <person name="Laidemitt M.R."/>
            <person name="Zhang S.M."/>
            <person name="Mutuku M."/>
            <person name="Mkoji G."/>
            <person name="Steinauer M."/>
            <person name="Loker E.S."/>
        </authorList>
    </citation>
    <scope>NUCLEOTIDE SEQUENCE</scope>
    <source>
        <strain evidence="1">KasaAsao</strain>
        <tissue evidence="1">Whole Snail</tissue>
    </source>
</reference>
<accession>A0AAD8FBL1</accession>
<gene>
    <name evidence="1" type="ORF">Bpfe_012989</name>
</gene>
<dbReference type="EMBL" id="JASAOG010000054">
    <property type="protein sequence ID" value="KAK0057471.1"/>
    <property type="molecule type" value="Genomic_DNA"/>
</dbReference>
<dbReference type="AlphaFoldDB" id="A0AAD8FBL1"/>
<sequence length="130" mass="15057">ESLVTSPNAAGFYLYTSFFLLDWTATNPKQKLLVKAYRTSTVPRSEAIKFIFIPERTRTILTHEIFPRPKYATAILSPDDVILHHYRNCPRDTWGTCTAATVVDDVMMRFRDLDSQVTQVLERTLKIKQF</sequence>
<comment type="caution">
    <text evidence="1">The sequence shown here is derived from an EMBL/GenBank/DDBJ whole genome shotgun (WGS) entry which is preliminary data.</text>
</comment>
<keyword evidence="2" id="KW-1185">Reference proteome</keyword>
<reference evidence="1" key="1">
    <citation type="journal article" date="2023" name="PLoS Negl. Trop. Dis.">
        <title>A genome sequence for Biomphalaria pfeifferi, the major vector snail for the human-infecting parasite Schistosoma mansoni.</title>
        <authorList>
            <person name="Bu L."/>
            <person name="Lu L."/>
            <person name="Laidemitt M.R."/>
            <person name="Zhang S.M."/>
            <person name="Mutuku M."/>
            <person name="Mkoji G."/>
            <person name="Steinauer M."/>
            <person name="Loker E.S."/>
        </authorList>
    </citation>
    <scope>NUCLEOTIDE SEQUENCE</scope>
    <source>
        <strain evidence="1">KasaAsao</strain>
    </source>
</reference>
<feature type="non-terminal residue" evidence="1">
    <location>
        <position position="1"/>
    </location>
</feature>